<keyword evidence="6" id="KW-1185">Reference proteome</keyword>
<feature type="non-terminal residue" evidence="5">
    <location>
        <position position="104"/>
    </location>
</feature>
<evidence type="ECO:0000259" key="4">
    <source>
        <dbReference type="Pfam" id="PF00176"/>
    </source>
</evidence>
<dbReference type="STRING" id="1314778.A0A5C3NQG2"/>
<dbReference type="EMBL" id="ML212016">
    <property type="protein sequence ID" value="TFK79491.1"/>
    <property type="molecule type" value="Genomic_DNA"/>
</dbReference>
<evidence type="ECO:0000313" key="6">
    <source>
        <dbReference type="Proteomes" id="UP000308197"/>
    </source>
</evidence>
<feature type="non-terminal residue" evidence="5">
    <location>
        <position position="1"/>
    </location>
</feature>
<feature type="chain" id="PRO_5023086780" description="SNF2 N-terminal domain-containing protein" evidence="3">
    <location>
        <begin position="16"/>
        <end position="104"/>
    </location>
</feature>
<keyword evidence="3" id="KW-0732">Signal</keyword>
<reference evidence="5 6" key="1">
    <citation type="journal article" date="2019" name="Nat. Ecol. Evol.">
        <title>Megaphylogeny resolves global patterns of mushroom evolution.</title>
        <authorList>
            <person name="Varga T."/>
            <person name="Krizsan K."/>
            <person name="Foldi C."/>
            <person name="Dima B."/>
            <person name="Sanchez-Garcia M."/>
            <person name="Sanchez-Ramirez S."/>
            <person name="Szollosi G.J."/>
            <person name="Szarkandi J.G."/>
            <person name="Papp V."/>
            <person name="Albert L."/>
            <person name="Andreopoulos W."/>
            <person name="Angelini C."/>
            <person name="Antonin V."/>
            <person name="Barry K.W."/>
            <person name="Bougher N.L."/>
            <person name="Buchanan P."/>
            <person name="Buyck B."/>
            <person name="Bense V."/>
            <person name="Catcheside P."/>
            <person name="Chovatia M."/>
            <person name="Cooper J."/>
            <person name="Damon W."/>
            <person name="Desjardin D."/>
            <person name="Finy P."/>
            <person name="Geml J."/>
            <person name="Haridas S."/>
            <person name="Hughes K."/>
            <person name="Justo A."/>
            <person name="Karasinski D."/>
            <person name="Kautmanova I."/>
            <person name="Kiss B."/>
            <person name="Kocsube S."/>
            <person name="Kotiranta H."/>
            <person name="LaButti K.M."/>
            <person name="Lechner B.E."/>
            <person name="Liimatainen K."/>
            <person name="Lipzen A."/>
            <person name="Lukacs Z."/>
            <person name="Mihaltcheva S."/>
            <person name="Morgado L.N."/>
            <person name="Niskanen T."/>
            <person name="Noordeloos M.E."/>
            <person name="Ohm R.A."/>
            <person name="Ortiz-Santana B."/>
            <person name="Ovrebo C."/>
            <person name="Racz N."/>
            <person name="Riley R."/>
            <person name="Savchenko A."/>
            <person name="Shiryaev A."/>
            <person name="Soop K."/>
            <person name="Spirin V."/>
            <person name="Szebenyi C."/>
            <person name="Tomsovsky M."/>
            <person name="Tulloss R.E."/>
            <person name="Uehling J."/>
            <person name="Grigoriev I.V."/>
            <person name="Vagvolgyi C."/>
            <person name="Papp T."/>
            <person name="Martin F.M."/>
            <person name="Miettinen O."/>
            <person name="Hibbett D.S."/>
            <person name="Nagy L.G."/>
        </authorList>
    </citation>
    <scope>NUCLEOTIDE SEQUENCE [LARGE SCALE GENOMIC DNA]</scope>
    <source>
        <strain evidence="5 6">HHB13444</strain>
    </source>
</reference>
<dbReference type="GO" id="GO:0005524">
    <property type="term" value="F:ATP binding"/>
    <property type="evidence" value="ECO:0007669"/>
    <property type="project" value="InterPro"/>
</dbReference>
<accession>A0A5C3NQG2</accession>
<dbReference type="InParanoid" id="A0A5C3NQG2"/>
<evidence type="ECO:0000256" key="1">
    <source>
        <dbReference type="ARBA" id="ARBA00022741"/>
    </source>
</evidence>
<organism evidence="5 6">
    <name type="scientific">Polyporus arcularius HHB13444</name>
    <dbReference type="NCBI Taxonomy" id="1314778"/>
    <lineage>
        <taxon>Eukaryota</taxon>
        <taxon>Fungi</taxon>
        <taxon>Dikarya</taxon>
        <taxon>Basidiomycota</taxon>
        <taxon>Agaricomycotina</taxon>
        <taxon>Agaricomycetes</taxon>
        <taxon>Polyporales</taxon>
        <taxon>Polyporaceae</taxon>
        <taxon>Polyporus</taxon>
    </lineage>
</organism>
<dbReference type="Proteomes" id="UP000308197">
    <property type="component" value="Unassembled WGS sequence"/>
</dbReference>
<dbReference type="AlphaFoldDB" id="A0A5C3NQG2"/>
<keyword evidence="1" id="KW-0547">Nucleotide-binding</keyword>
<gene>
    <name evidence="5" type="ORF">K466DRAFT_442947</name>
</gene>
<feature type="signal peptide" evidence="3">
    <location>
        <begin position="1"/>
        <end position="15"/>
    </location>
</feature>
<name>A0A5C3NQG2_9APHY</name>
<feature type="domain" description="SNF2 N-terminal" evidence="4">
    <location>
        <begin position="19"/>
        <end position="95"/>
    </location>
</feature>
<evidence type="ECO:0000256" key="3">
    <source>
        <dbReference type="SAM" id="SignalP"/>
    </source>
</evidence>
<evidence type="ECO:0000313" key="5">
    <source>
        <dbReference type="EMBL" id="TFK79491.1"/>
    </source>
</evidence>
<dbReference type="InterPro" id="IPR000330">
    <property type="entry name" value="SNF2_N"/>
</dbReference>
<sequence>HQWLGTLVMMKRILAGIRVSLMDDISISKTIQILMVIALIKIYCHHYEEHKHFPGMFANIELDTPDGNLPDLPHIIAIPSGLCAQWEGEIKHFLRWGLFNLISY</sequence>
<proteinExistence type="predicted"/>
<keyword evidence="2" id="KW-0067">ATP-binding</keyword>
<evidence type="ECO:0000256" key="2">
    <source>
        <dbReference type="ARBA" id="ARBA00022840"/>
    </source>
</evidence>
<protein>
    <recommendedName>
        <fullName evidence="4">SNF2 N-terminal domain-containing protein</fullName>
    </recommendedName>
</protein>
<dbReference type="Pfam" id="PF00176">
    <property type="entry name" value="SNF2-rel_dom"/>
    <property type="match status" value="1"/>
</dbReference>